<evidence type="ECO:0000313" key="8">
    <source>
        <dbReference type="Proteomes" id="UP001153737"/>
    </source>
</evidence>
<reference evidence="7" key="1">
    <citation type="submission" date="2022-01" db="EMBL/GenBank/DDBJ databases">
        <authorList>
            <person name="King R."/>
        </authorList>
    </citation>
    <scope>NUCLEOTIDE SEQUENCE</scope>
</reference>
<comment type="similarity">
    <text evidence="2 4">Belongs to the AB hydrolase superfamily. Lipase family.</text>
</comment>
<dbReference type="InterPro" id="IPR033906">
    <property type="entry name" value="Lipase_N"/>
</dbReference>
<dbReference type="AlphaFoldDB" id="A0A9N9SGC1"/>
<dbReference type="GO" id="GO:0005615">
    <property type="term" value="C:extracellular space"/>
    <property type="evidence" value="ECO:0007669"/>
    <property type="project" value="TreeGrafter"/>
</dbReference>
<proteinExistence type="inferred from homology"/>
<dbReference type="InterPro" id="IPR013818">
    <property type="entry name" value="Lipase"/>
</dbReference>
<dbReference type="Gene3D" id="3.40.50.1820">
    <property type="entry name" value="alpha/beta hydrolase"/>
    <property type="match status" value="1"/>
</dbReference>
<dbReference type="OrthoDB" id="199913at2759"/>
<keyword evidence="5" id="KW-0732">Signal</keyword>
<dbReference type="GO" id="GO:0016298">
    <property type="term" value="F:lipase activity"/>
    <property type="evidence" value="ECO:0007669"/>
    <property type="project" value="InterPro"/>
</dbReference>
<evidence type="ECO:0000259" key="6">
    <source>
        <dbReference type="Pfam" id="PF00151"/>
    </source>
</evidence>
<dbReference type="Proteomes" id="UP001153737">
    <property type="component" value="Chromosome 15"/>
</dbReference>
<accession>A0A9N9SGC1</accession>
<dbReference type="InterPro" id="IPR029058">
    <property type="entry name" value="AB_hydrolase_fold"/>
</dbReference>
<feature type="signal peptide" evidence="5">
    <location>
        <begin position="1"/>
        <end position="16"/>
    </location>
</feature>
<evidence type="ECO:0000256" key="4">
    <source>
        <dbReference type="RuleBase" id="RU004262"/>
    </source>
</evidence>
<dbReference type="PRINTS" id="PR00825">
    <property type="entry name" value="DOLALLERGEN"/>
</dbReference>
<name>A0A9N9SGC1_PHACE</name>
<dbReference type="InterPro" id="IPR002334">
    <property type="entry name" value="Allerg_PlipaseA1"/>
</dbReference>
<dbReference type="PRINTS" id="PR00821">
    <property type="entry name" value="TAGLIPASE"/>
</dbReference>
<protein>
    <recommendedName>
        <fullName evidence="6">Lipase domain-containing protein</fullName>
    </recommendedName>
</protein>
<evidence type="ECO:0000256" key="2">
    <source>
        <dbReference type="ARBA" id="ARBA00010701"/>
    </source>
</evidence>
<evidence type="ECO:0000256" key="3">
    <source>
        <dbReference type="ARBA" id="ARBA00022525"/>
    </source>
</evidence>
<reference evidence="7" key="2">
    <citation type="submission" date="2022-10" db="EMBL/GenBank/DDBJ databases">
        <authorList>
            <consortium name="ENA_rothamsted_submissions"/>
            <consortium name="culmorum"/>
            <person name="King R."/>
        </authorList>
    </citation>
    <scope>NUCLEOTIDE SEQUENCE</scope>
</reference>
<sequence length="335" mass="36355">MKGFILYFIGFYSTYASPVAMLDDQYYSGTILISENTPGQYGIEDLTREVIFEAPQESDIQLYFHVRNGSADGVKVYTNDSEGIISAGFFKEKHTLFIVHGWRNQYDSPVIEVISKAALDAQDINVFAVDWSKIALLEYQEAVSAVPEVGRLLGELIKRLVANNGLDLASTTVAAHSLGAHVAGIACAHVGSECDVIVGMDPAGPLFSYDKIDERLDPSDAKFVQVIHTSAGLFGFLEPIGHADYFPNGGSDQPGCESDSIGACDHGRAFLYYAESLTTGDFTAVKCGNYTDYENGKCAGQSKSFLGQYQVDKSARGIYFLKTHSSAPYAMGDNS</sequence>
<organism evidence="7 8">
    <name type="scientific">Phaedon cochleariae</name>
    <name type="common">Mustard beetle</name>
    <dbReference type="NCBI Taxonomy" id="80249"/>
    <lineage>
        <taxon>Eukaryota</taxon>
        <taxon>Metazoa</taxon>
        <taxon>Ecdysozoa</taxon>
        <taxon>Arthropoda</taxon>
        <taxon>Hexapoda</taxon>
        <taxon>Insecta</taxon>
        <taxon>Pterygota</taxon>
        <taxon>Neoptera</taxon>
        <taxon>Endopterygota</taxon>
        <taxon>Coleoptera</taxon>
        <taxon>Polyphaga</taxon>
        <taxon>Cucujiformia</taxon>
        <taxon>Chrysomeloidea</taxon>
        <taxon>Chrysomelidae</taxon>
        <taxon>Chrysomelinae</taxon>
        <taxon>Chrysomelini</taxon>
        <taxon>Phaedon</taxon>
    </lineage>
</organism>
<feature type="domain" description="Lipase" evidence="6">
    <location>
        <begin position="51"/>
        <end position="329"/>
    </location>
</feature>
<evidence type="ECO:0000256" key="1">
    <source>
        <dbReference type="ARBA" id="ARBA00004613"/>
    </source>
</evidence>
<dbReference type="InterPro" id="IPR000734">
    <property type="entry name" value="TAG_lipase"/>
</dbReference>
<dbReference type="GO" id="GO:0016042">
    <property type="term" value="P:lipid catabolic process"/>
    <property type="evidence" value="ECO:0007669"/>
    <property type="project" value="TreeGrafter"/>
</dbReference>
<gene>
    <name evidence="7" type="ORF">PHAECO_LOCUS4777</name>
</gene>
<dbReference type="EMBL" id="OU896721">
    <property type="protein sequence ID" value="CAG9817248.1"/>
    <property type="molecule type" value="Genomic_DNA"/>
</dbReference>
<evidence type="ECO:0000256" key="5">
    <source>
        <dbReference type="SAM" id="SignalP"/>
    </source>
</evidence>
<evidence type="ECO:0000313" key="7">
    <source>
        <dbReference type="EMBL" id="CAG9817248.1"/>
    </source>
</evidence>
<dbReference type="CDD" id="cd00707">
    <property type="entry name" value="Pancreat_lipase_like"/>
    <property type="match status" value="1"/>
</dbReference>
<feature type="chain" id="PRO_5040466574" description="Lipase domain-containing protein" evidence="5">
    <location>
        <begin position="17"/>
        <end position="335"/>
    </location>
</feature>
<keyword evidence="8" id="KW-1185">Reference proteome</keyword>
<dbReference type="SUPFAM" id="SSF53474">
    <property type="entry name" value="alpha/beta-Hydrolases"/>
    <property type="match status" value="1"/>
</dbReference>
<keyword evidence="3" id="KW-0964">Secreted</keyword>
<comment type="subcellular location">
    <subcellularLocation>
        <location evidence="1">Secreted</location>
    </subcellularLocation>
</comment>
<dbReference type="Pfam" id="PF00151">
    <property type="entry name" value="Lipase"/>
    <property type="match status" value="1"/>
</dbReference>
<dbReference type="PANTHER" id="PTHR11610:SF173">
    <property type="entry name" value="LIPASE DOMAIN-CONTAINING PROTEIN-RELATED"/>
    <property type="match status" value="1"/>
</dbReference>
<dbReference type="PANTHER" id="PTHR11610">
    <property type="entry name" value="LIPASE"/>
    <property type="match status" value="1"/>
</dbReference>